<gene>
    <name evidence="1" type="ORF">LARSCL_LOCUS6234</name>
</gene>
<proteinExistence type="predicted"/>
<dbReference type="Proteomes" id="UP001497382">
    <property type="component" value="Unassembled WGS sequence"/>
</dbReference>
<reference evidence="1 2" key="1">
    <citation type="submission" date="2024-04" db="EMBL/GenBank/DDBJ databases">
        <authorList>
            <person name="Rising A."/>
            <person name="Reimegard J."/>
            <person name="Sonavane S."/>
            <person name="Akerstrom W."/>
            <person name="Nylinder S."/>
            <person name="Hedman E."/>
            <person name="Kallberg Y."/>
        </authorList>
    </citation>
    <scope>NUCLEOTIDE SEQUENCE [LARGE SCALE GENOMIC DNA]</scope>
</reference>
<protein>
    <submittedName>
        <fullName evidence="1">Uncharacterized protein</fullName>
    </submittedName>
</protein>
<dbReference type="AlphaFoldDB" id="A0AAV1ZKA9"/>
<evidence type="ECO:0000313" key="2">
    <source>
        <dbReference type="Proteomes" id="UP001497382"/>
    </source>
</evidence>
<dbReference type="EMBL" id="CAXIEN010000059">
    <property type="protein sequence ID" value="CAL1272196.1"/>
    <property type="molecule type" value="Genomic_DNA"/>
</dbReference>
<name>A0AAV1ZKA9_9ARAC</name>
<comment type="caution">
    <text evidence="1">The sequence shown here is derived from an EMBL/GenBank/DDBJ whole genome shotgun (WGS) entry which is preliminary data.</text>
</comment>
<sequence>MQYYTQADGRVIRRRREAPERFDYRRGLQQVINFVDNELGNGRAPQRPDDSEWRKQRVTTIKTLNELSEKLDAICVGASYGKATGNGAEILGASGEIIGVIMSLFNLPLGPILKNAGNLTKNAGTFTHGLSNVVESLVSAKYLSDIEKILKVDQDFSRPLAEWLDFSNELDANVQAIFGVSLASEKFHTIMKVFYEFSKFSSSATDFNATMKLMRQGRYSAYIGADVQLNTLRNFFQELSTWPKRDSISVTLFVLSKSTAGLQAIMDGVRLGRYIMGTSSSSLAPSLQGGLCPDIPTKWEVSSFCFFQSINIALSVLSLINAASIIRDGKSKYYDAIKQITRSLAWELEQMKNS</sequence>
<keyword evidence="2" id="KW-1185">Reference proteome</keyword>
<organism evidence="1 2">
    <name type="scientific">Larinioides sclopetarius</name>
    <dbReference type="NCBI Taxonomy" id="280406"/>
    <lineage>
        <taxon>Eukaryota</taxon>
        <taxon>Metazoa</taxon>
        <taxon>Ecdysozoa</taxon>
        <taxon>Arthropoda</taxon>
        <taxon>Chelicerata</taxon>
        <taxon>Arachnida</taxon>
        <taxon>Araneae</taxon>
        <taxon>Araneomorphae</taxon>
        <taxon>Entelegynae</taxon>
        <taxon>Araneoidea</taxon>
        <taxon>Araneidae</taxon>
        <taxon>Larinioides</taxon>
    </lineage>
</organism>
<evidence type="ECO:0000313" key="1">
    <source>
        <dbReference type="EMBL" id="CAL1272196.1"/>
    </source>
</evidence>
<accession>A0AAV1ZKA9</accession>